<keyword evidence="12" id="KW-1185">Reference proteome</keyword>
<accession>A0ABT2RJ38</accession>
<feature type="transmembrane region" description="Helical" evidence="10">
    <location>
        <begin position="234"/>
        <end position="252"/>
    </location>
</feature>
<keyword evidence="5 10" id="KW-0812">Transmembrane</keyword>
<comment type="caution">
    <text evidence="11">The sequence shown here is derived from an EMBL/GenBank/DDBJ whole genome shotgun (WGS) entry which is preliminary data.</text>
</comment>
<name>A0ABT2RJ38_9FIRM</name>
<protein>
    <recommendedName>
        <fullName evidence="10">Ion-translocating oxidoreductase complex subunit D</fullName>
        <ecNumber evidence="10">7.-.-.-</ecNumber>
    </recommendedName>
    <alternativeName>
        <fullName evidence="10">Rnf electron transport complex subunit D</fullName>
    </alternativeName>
</protein>
<keyword evidence="4 10" id="KW-0288">FMN</keyword>
<comment type="function">
    <text evidence="10">Part of a membrane-bound complex that couples electron transfer with translocation of ions across the membrane.</text>
</comment>
<sequence>MENLLNISSSPHIRSKVTSGKIMLYVLIALLPASAFGVYNFGLPALGMLITTTVSAVLTEYIYEKLMHKKITINDFSAAVTGLLLGLNMPASAPLWMGALGSVFGILVVKQLFGGLGQNFMNPALAARCFLLISFTGQMTSFAYDGVTGPTPLAYIKEGSMSEINSMDMLLGTIPGTIGETSVIAIIIGAIFLILMGVIDLRIPSTYIVTFVIFIGIFGQFSNAEVGLFDPGYITAHLCGGGLMLGAWFMATDYVTSPITKKGQYLYGILLGVLTGLFRLFGGSAEGVSYAIIISNLFVPLIEKITLPKPFGKGGEK</sequence>
<dbReference type="RefSeq" id="WP_158367810.1">
    <property type="nucleotide sequence ID" value="NZ_JAOQJU010000002.1"/>
</dbReference>
<gene>
    <name evidence="10" type="primary">rnfD</name>
    <name evidence="11" type="ORF">OCV99_02425</name>
</gene>
<keyword evidence="7 10" id="KW-0249">Electron transport</keyword>
<keyword evidence="6 10" id="KW-1278">Translocase</keyword>
<evidence type="ECO:0000256" key="3">
    <source>
        <dbReference type="ARBA" id="ARBA00022630"/>
    </source>
</evidence>
<evidence type="ECO:0000256" key="10">
    <source>
        <dbReference type="HAMAP-Rule" id="MF_00462"/>
    </source>
</evidence>
<feature type="modified residue" description="FMN phosphoryl threonine" evidence="10">
    <location>
        <position position="151"/>
    </location>
</feature>
<feature type="transmembrane region" description="Helical" evidence="10">
    <location>
        <begin position="206"/>
        <end position="222"/>
    </location>
</feature>
<reference evidence="11 12" key="1">
    <citation type="journal article" date="2021" name="ISME Commun">
        <title>Automated analysis of genomic sequences facilitates high-throughput and comprehensive description of bacteria.</title>
        <authorList>
            <person name="Hitch T.C.A."/>
        </authorList>
    </citation>
    <scope>NUCLEOTIDE SEQUENCE [LARGE SCALE GENOMIC DNA]</scope>
    <source>
        <strain evidence="11 12">Sanger_03</strain>
    </source>
</reference>
<keyword evidence="9 10" id="KW-0472">Membrane</keyword>
<dbReference type="PANTHER" id="PTHR30578:SF0">
    <property type="entry name" value="ION-TRANSLOCATING OXIDOREDUCTASE COMPLEX SUBUNIT D"/>
    <property type="match status" value="1"/>
</dbReference>
<comment type="subcellular location">
    <subcellularLocation>
        <location evidence="10">Cell membrane</location>
        <topology evidence="10">Multi-pass membrane protein</topology>
    </subcellularLocation>
</comment>
<dbReference type="EMBL" id="JAOQJU010000002">
    <property type="protein sequence ID" value="MCU6685418.1"/>
    <property type="molecule type" value="Genomic_DNA"/>
</dbReference>
<dbReference type="InterPro" id="IPR011303">
    <property type="entry name" value="RnfD_bac"/>
</dbReference>
<proteinExistence type="inferred from homology"/>
<keyword evidence="3 10" id="KW-0285">Flavoprotein</keyword>
<organism evidence="11 12">
    <name type="scientific">Dorea acetigenes</name>
    <dbReference type="NCBI Taxonomy" id="2981787"/>
    <lineage>
        <taxon>Bacteria</taxon>
        <taxon>Bacillati</taxon>
        <taxon>Bacillota</taxon>
        <taxon>Clostridia</taxon>
        <taxon>Lachnospirales</taxon>
        <taxon>Lachnospiraceae</taxon>
        <taxon>Dorea</taxon>
    </lineage>
</organism>
<dbReference type="EC" id="7.-.-.-" evidence="10"/>
<keyword evidence="8 10" id="KW-1133">Transmembrane helix</keyword>
<evidence type="ECO:0000256" key="7">
    <source>
        <dbReference type="ARBA" id="ARBA00022982"/>
    </source>
</evidence>
<feature type="transmembrane region" description="Helical" evidence="10">
    <location>
        <begin position="125"/>
        <end position="144"/>
    </location>
</feature>
<evidence type="ECO:0000313" key="11">
    <source>
        <dbReference type="EMBL" id="MCU6685418.1"/>
    </source>
</evidence>
<evidence type="ECO:0000313" key="12">
    <source>
        <dbReference type="Proteomes" id="UP001652431"/>
    </source>
</evidence>
<dbReference type="Pfam" id="PF03116">
    <property type="entry name" value="NQR2_RnfD_RnfE"/>
    <property type="match status" value="1"/>
</dbReference>
<evidence type="ECO:0000256" key="6">
    <source>
        <dbReference type="ARBA" id="ARBA00022967"/>
    </source>
</evidence>
<dbReference type="HAMAP" id="MF_00462">
    <property type="entry name" value="RsxD_RnfD"/>
    <property type="match status" value="1"/>
</dbReference>
<dbReference type="InterPro" id="IPR004338">
    <property type="entry name" value="NqrB/RnfD"/>
</dbReference>
<keyword evidence="2 10" id="KW-0597">Phosphoprotein</keyword>
<dbReference type="PANTHER" id="PTHR30578">
    <property type="entry name" value="ELECTRON TRANSPORT COMPLEX PROTEIN RNFD"/>
    <property type="match status" value="1"/>
</dbReference>
<keyword evidence="10" id="KW-1003">Cell membrane</keyword>
<feature type="transmembrane region" description="Helical" evidence="10">
    <location>
        <begin position="264"/>
        <end position="282"/>
    </location>
</feature>
<feature type="transmembrane region" description="Helical" evidence="10">
    <location>
        <begin position="177"/>
        <end position="199"/>
    </location>
</feature>
<evidence type="ECO:0000256" key="8">
    <source>
        <dbReference type="ARBA" id="ARBA00022989"/>
    </source>
</evidence>
<evidence type="ECO:0000256" key="1">
    <source>
        <dbReference type="ARBA" id="ARBA00022448"/>
    </source>
</evidence>
<dbReference type="Proteomes" id="UP001652431">
    <property type="component" value="Unassembled WGS sequence"/>
</dbReference>
<evidence type="ECO:0000256" key="2">
    <source>
        <dbReference type="ARBA" id="ARBA00022553"/>
    </source>
</evidence>
<comment type="cofactor">
    <cofactor evidence="10">
        <name>FMN</name>
        <dbReference type="ChEBI" id="CHEBI:58210"/>
    </cofactor>
</comment>
<evidence type="ECO:0000256" key="5">
    <source>
        <dbReference type="ARBA" id="ARBA00022692"/>
    </source>
</evidence>
<comment type="subunit">
    <text evidence="10">The complex is composed of six subunits: RnfA, RnfB, RnfC, RnfD, RnfE and RnfG.</text>
</comment>
<comment type="similarity">
    <text evidence="10">Belongs to the NqrB/RnfD family.</text>
</comment>
<keyword evidence="1 10" id="KW-0813">Transport</keyword>
<feature type="transmembrane region" description="Helical" evidence="10">
    <location>
        <begin position="95"/>
        <end position="113"/>
    </location>
</feature>
<evidence type="ECO:0000256" key="4">
    <source>
        <dbReference type="ARBA" id="ARBA00022643"/>
    </source>
</evidence>
<feature type="transmembrane region" description="Helical" evidence="10">
    <location>
        <begin position="22"/>
        <end position="39"/>
    </location>
</feature>
<evidence type="ECO:0000256" key="9">
    <source>
        <dbReference type="ARBA" id="ARBA00023136"/>
    </source>
</evidence>